<dbReference type="PROSITE" id="PS51981">
    <property type="entry name" value="ZF_RZ"/>
    <property type="match status" value="1"/>
</dbReference>
<feature type="region of interest" description="Disordered" evidence="8">
    <location>
        <begin position="1"/>
        <end position="43"/>
    </location>
</feature>
<evidence type="ECO:0000259" key="9">
    <source>
        <dbReference type="PROSITE" id="PS51981"/>
    </source>
</evidence>
<dbReference type="PANTHER" id="PTHR10887:SF341">
    <property type="entry name" value="NFX1-TYPE ZINC FINGER-CONTAINING PROTEIN 1"/>
    <property type="match status" value="1"/>
</dbReference>
<sequence>MNNNNNNRGSRNNDRRRRGRNGAQNIGPQHGNLQNNEHQKLSEPGQQELNKYRLGLKIFQEWLTFDAEKLLHTLNAERAFQAMLDSKEVKEEWIPTVIKILSIAVDSKLSRQLLQNFLKTLSQSLFFRAIVGSFIVKLLTSSNFISIADSKLCITNLLVIFRTMLKTVPNACDNILPIIINIDYLSKERKGELLMCDESRCLLMELNEIKDELHVNLKQEYDKSSSDNIYDMGPAPNDFRTISIFPTALDINPENDIYLRQNKIKGGYENVDHYLDVQFRLMREDFVAPLREGIKKFHEQLYLRKPGHLNNLQVYTNVNILFPVCTANKGLTYRIRFDNKKLKHVRWEVSRRLIFGSLVCLSQDNFKTILFATVSDRNTKFIKKGELELKFEQGVDQNKVSEISADQIFLMAETSAYFEAYRHVLVGLQEMQNENFPFERYIVLANNNILPPRYLLRNVVENGIFDLRPVVDVKSVLTNQDSSDSDEDLGSSDDNILLGAYITKDKSKYSDTAENVAKAVQILNSPSWPDAATLNLDPSQYRALKAALSREFSIIQGPPGTGKTYIGLKVVKALLHNSNSWCRDPVTTDVEPRPILLVCYTNHALDQFLEGVSKFLNNGIVRVGGRSQCKALEPFLLKNLRNNSRSSRKVPIEIFRSRIQARSELDGLETKINDIREQLEATQRGVIHEDTLSVFIDNNHIESLQFGYFIYQAQKDVNGWSTVNSKHSMIIEWLGLENMMEEDHNKIERGIGQLKLEDEDGLTIDDEVQNEIENRQLDLEDFNDLKERAKNFKKELNINKYLAMNIENLDKDVDTINSFIPVKSSKRKLKQRLKLLLHGGAAMTSNEANAVNDVWALATEDRWKLYRYWVNLYQNYLKLNVSNLEVQYQKTSNIVEEMLQLEDLNIMRKAKVIGMTTTAAAKYRSVLRELRSKILVVEEAAEVLESHIVTTIPNSCDHIILIGDHKQLRPSPNVYKLAKKYNLEISLFERMVNNNVPCETLQEQHRMRPQISNLMLNIYPELKDHSSVLMYESIKGVQSNIFFITHNFPEESDIEIKSKSNDHEAKYVAALCKYLMLQGYKPDQITILTPYTGQLIKLKKYMPKEKYDGVRVTAVDNFQGEENEIILLSLVRSNNEGKIGFLGEDNRVCVALSRAKKGFYVIGNIDFLAKYSALWKKIKISLEKVNCIGPALQLCCQNHSSDPGIQASKSEDFLNAPEGGCQKPCEARLVCGHVCTLACHAYDKEHKKYKCQKTCNRIICDLGHFCKKACYLECGNCTVLLPKKLPKCGHTQDVPCSQTPSSFICLARPCNYKLNCGHDCLNACGENHTKQCKASVFYYFKECNHTGKVECYEKLINPSCKTKCLDILDCEHKCNGNCSTCFHGFIHEACSNKCSRILVCGHECLSPCAKNCPPCERKCQNQCVHSRCQLRCGLPCNPCREPCGWSCPHYKCSRLCYEPCDRPRCNRKCRQQLKCGHPCIGLCGESCPDKCRYCDREYVQEIFFGTEDNPDACFVQLEDCRHIFEVTGLDQWMDQEDSEITMKKCPKCNVVIRRNLRYGKVIKKILNDIETVKKRFVGEPKAIKENLDIVLENIENLYADMAECSLLGVNEANVDRIKLILKECKVITEVNGYNYLVSFLSRLCKIWKGLSKDKSLQDLKDCMELKDKIKRVCQWLLNLPKLTHQQIVETDREIKKIFLTQRYLQTNEKLKSIKNNLSNNLLQCIQKVENYIFSKKPLRNAEVLYAEVKKLMKEIERLFPKSSLGVSEEEKSMIIRAMDLKQGHWFKCPNGHIYCIGECGGAMEEAKCPECGAGIGGTSHHLRDDNLLAGEMDGARFSAWSEEANMMANFRFDD</sequence>
<dbReference type="InterPro" id="IPR041677">
    <property type="entry name" value="DNA2/NAM7_AAA_11"/>
</dbReference>
<dbReference type="GeneID" id="100212732"/>
<evidence type="ECO:0000256" key="4">
    <source>
        <dbReference type="ARBA" id="ARBA00022771"/>
    </source>
</evidence>
<dbReference type="CDD" id="cd18808">
    <property type="entry name" value="SF1_C_Upf1"/>
    <property type="match status" value="1"/>
</dbReference>
<dbReference type="InterPro" id="IPR047187">
    <property type="entry name" value="SF1_C_Upf1"/>
</dbReference>
<evidence type="ECO:0000256" key="3">
    <source>
        <dbReference type="ARBA" id="ARBA00022723"/>
    </source>
</evidence>
<feature type="compositionally biased region" description="Low complexity" evidence="8">
    <location>
        <begin position="1"/>
        <end position="10"/>
    </location>
</feature>
<dbReference type="Gene3D" id="3.40.50.300">
    <property type="entry name" value="P-loop containing nucleotide triphosphate hydrolases"/>
    <property type="match status" value="3"/>
</dbReference>
<evidence type="ECO:0000313" key="11">
    <source>
        <dbReference type="RefSeq" id="XP_065675386.1"/>
    </source>
</evidence>
<comment type="subcellular location">
    <subcellularLocation>
        <location evidence="1">Cytoplasm</location>
    </subcellularLocation>
</comment>
<protein>
    <submittedName>
        <fullName evidence="11">NFX1-type zinc finger-containing protein 1 isoform X2</fullName>
    </submittedName>
</protein>
<feature type="compositionally biased region" description="Polar residues" evidence="8">
    <location>
        <begin position="23"/>
        <end position="36"/>
    </location>
</feature>
<organism evidence="10 11">
    <name type="scientific">Hydra vulgaris</name>
    <name type="common">Hydra</name>
    <name type="synonym">Hydra attenuata</name>
    <dbReference type="NCBI Taxonomy" id="6087"/>
    <lineage>
        <taxon>Eukaryota</taxon>
        <taxon>Metazoa</taxon>
        <taxon>Cnidaria</taxon>
        <taxon>Hydrozoa</taxon>
        <taxon>Hydroidolina</taxon>
        <taxon>Anthoathecata</taxon>
        <taxon>Aplanulata</taxon>
        <taxon>Hydridae</taxon>
        <taxon>Hydra</taxon>
    </lineage>
</organism>
<dbReference type="Proteomes" id="UP001652625">
    <property type="component" value="Chromosome 15"/>
</dbReference>
<evidence type="ECO:0000256" key="1">
    <source>
        <dbReference type="ARBA" id="ARBA00004496"/>
    </source>
</evidence>
<evidence type="ECO:0000313" key="10">
    <source>
        <dbReference type="Proteomes" id="UP001652625"/>
    </source>
</evidence>
<dbReference type="InterPro" id="IPR041679">
    <property type="entry name" value="DNA2/NAM7-like_C"/>
</dbReference>
<proteinExistence type="predicted"/>
<feature type="domain" description="RZ-type" evidence="9">
    <location>
        <begin position="1766"/>
        <end position="1835"/>
    </location>
</feature>
<dbReference type="PANTHER" id="PTHR10887">
    <property type="entry name" value="DNA2/NAM7 HELICASE FAMILY"/>
    <property type="match status" value="1"/>
</dbReference>
<dbReference type="Pfam" id="PF13087">
    <property type="entry name" value="AAA_12"/>
    <property type="match status" value="1"/>
</dbReference>
<keyword evidence="7" id="KW-0175">Coiled coil</keyword>
<evidence type="ECO:0000256" key="6">
    <source>
        <dbReference type="ARBA" id="ARBA00022859"/>
    </source>
</evidence>
<reference evidence="11" key="1">
    <citation type="submission" date="2025-08" db="UniProtKB">
        <authorList>
            <consortium name="RefSeq"/>
        </authorList>
    </citation>
    <scope>IDENTIFICATION</scope>
</reference>
<name>A0ABM4DLH5_HYDVU</name>
<evidence type="ECO:0000256" key="7">
    <source>
        <dbReference type="SAM" id="Coils"/>
    </source>
</evidence>
<feature type="coiled-coil region" evidence="7">
    <location>
        <begin position="658"/>
        <end position="685"/>
    </location>
</feature>
<dbReference type="SUPFAM" id="SSF52540">
    <property type="entry name" value="P-loop containing nucleoside triphosphate hydrolases"/>
    <property type="match status" value="1"/>
</dbReference>
<dbReference type="InterPro" id="IPR057373">
    <property type="entry name" value="ZNFX1"/>
</dbReference>
<dbReference type="Pfam" id="PF25396">
    <property type="entry name" value="ZNFX1"/>
    <property type="match status" value="1"/>
</dbReference>
<dbReference type="Pfam" id="PF13086">
    <property type="entry name" value="AAA_11"/>
    <property type="match status" value="1"/>
</dbReference>
<dbReference type="Pfam" id="PF20173">
    <property type="entry name" value="ZnF_RZ-type"/>
    <property type="match status" value="1"/>
</dbReference>
<accession>A0ABM4DLH5</accession>
<gene>
    <name evidence="11" type="primary">LOC100212732</name>
</gene>
<evidence type="ECO:0000256" key="5">
    <source>
        <dbReference type="ARBA" id="ARBA00022833"/>
    </source>
</evidence>
<keyword evidence="5" id="KW-0862">Zinc</keyword>
<evidence type="ECO:0000256" key="8">
    <source>
        <dbReference type="SAM" id="MobiDB-lite"/>
    </source>
</evidence>
<dbReference type="InterPro" id="IPR027417">
    <property type="entry name" value="P-loop_NTPase"/>
</dbReference>
<keyword evidence="2" id="KW-0963">Cytoplasm</keyword>
<dbReference type="CDD" id="cd17936">
    <property type="entry name" value="EEXXEc_NFX1"/>
    <property type="match status" value="1"/>
</dbReference>
<keyword evidence="3" id="KW-0479">Metal-binding</keyword>
<evidence type="ECO:0000256" key="2">
    <source>
        <dbReference type="ARBA" id="ARBA00022490"/>
    </source>
</evidence>
<keyword evidence="4" id="KW-0863">Zinc-finger</keyword>
<keyword evidence="6" id="KW-0391">Immunity</keyword>
<keyword evidence="10" id="KW-1185">Reference proteome</keyword>
<dbReference type="RefSeq" id="XP_065675386.1">
    <property type="nucleotide sequence ID" value="XM_065819314.1"/>
</dbReference>
<dbReference type="InterPro" id="IPR046439">
    <property type="entry name" value="ZF_RZ_dom"/>
</dbReference>
<dbReference type="InterPro" id="IPR045055">
    <property type="entry name" value="DNA2/NAM7-like"/>
</dbReference>